<name>A0A379D8I6_9FIRM</name>
<sequence>MIKLDLTKIQIQYLLYIKSKKNNKTITSTSICFNCSKTNSKKILDRMVTLGVLYKDGHEYNPTKIGDKLANCYDKKRKNIILVLQKIFKIEKNIAEELSFEIMGRGMEEFYSSIDERAEKIEQIEKLSAKVEKEKLIELLGRGKHKINFCIYKNHEDKADSFIEKSMASMGFEEDAHLIIDDNPYISLKSKIIEKPKEGYKKKGIATKVFYYKDNKKYEINSNEREFKIPLDIIDYWNNTGEVILQAGLMLIIKSQIGMNLHIKEANFLFSVNLGLI</sequence>
<accession>A0A379D8I6</accession>
<gene>
    <name evidence="1" type="ORF">NCTC11088_00014</name>
</gene>
<dbReference type="RefSeq" id="WP_115311891.1">
    <property type="nucleotide sequence ID" value="NZ_UGTH01000001.1"/>
</dbReference>
<dbReference type="AlphaFoldDB" id="A0A379D8I6"/>
<evidence type="ECO:0000313" key="1">
    <source>
        <dbReference type="EMBL" id="SUB74284.1"/>
    </source>
</evidence>
<reference evidence="1 2" key="1">
    <citation type="submission" date="2018-06" db="EMBL/GenBank/DDBJ databases">
        <authorList>
            <consortium name="Pathogen Informatics"/>
            <person name="Doyle S."/>
        </authorList>
    </citation>
    <scope>NUCLEOTIDE SEQUENCE [LARGE SCALE GENOMIC DNA]</scope>
    <source>
        <strain evidence="1 2">NCTC11088</strain>
    </source>
</reference>
<dbReference type="Proteomes" id="UP000254777">
    <property type="component" value="Unassembled WGS sequence"/>
</dbReference>
<proteinExistence type="predicted"/>
<evidence type="ECO:0000313" key="2">
    <source>
        <dbReference type="Proteomes" id="UP000254777"/>
    </source>
</evidence>
<organism evidence="1 2">
    <name type="scientific">Peptoniphilus indolicus</name>
    <dbReference type="NCBI Taxonomy" id="33030"/>
    <lineage>
        <taxon>Bacteria</taxon>
        <taxon>Bacillati</taxon>
        <taxon>Bacillota</taxon>
        <taxon>Tissierellia</taxon>
        <taxon>Tissierellales</taxon>
        <taxon>Peptoniphilaceae</taxon>
        <taxon>Peptoniphilus</taxon>
    </lineage>
</organism>
<dbReference type="EMBL" id="UGTH01000001">
    <property type="protein sequence ID" value="SUB74284.1"/>
    <property type="molecule type" value="Genomic_DNA"/>
</dbReference>
<protein>
    <submittedName>
        <fullName evidence="1">Uncharacterized protein</fullName>
    </submittedName>
</protein>